<dbReference type="PRINTS" id="PR01805">
    <property type="entry name" value="VACJLIPOPROT"/>
</dbReference>
<name>A0AAW8B810_9GAMM</name>
<dbReference type="PANTHER" id="PTHR30035:SF3">
    <property type="entry name" value="INTERMEMBRANE PHOSPHOLIPID TRANSPORT SYSTEM LIPOPROTEIN MLAA"/>
    <property type="match status" value="1"/>
</dbReference>
<dbReference type="GO" id="GO:0120010">
    <property type="term" value="P:intermembrane phospholipid transfer"/>
    <property type="evidence" value="ECO:0007669"/>
    <property type="project" value="TreeGrafter"/>
</dbReference>
<evidence type="ECO:0000313" key="5">
    <source>
        <dbReference type="Proteomes" id="UP001178354"/>
    </source>
</evidence>
<dbReference type="PANTHER" id="PTHR30035">
    <property type="entry name" value="LIPOPROTEIN VACJ-RELATED"/>
    <property type="match status" value="1"/>
</dbReference>
<dbReference type="InterPro" id="IPR007428">
    <property type="entry name" value="MlaA"/>
</dbReference>
<evidence type="ECO:0000256" key="2">
    <source>
        <dbReference type="ARBA" id="ARBA00022729"/>
    </source>
</evidence>
<gene>
    <name evidence="4" type="ORF">Q8A57_09080</name>
</gene>
<feature type="signal peptide" evidence="3">
    <location>
        <begin position="1"/>
        <end position="19"/>
    </location>
</feature>
<keyword evidence="4" id="KW-0449">Lipoprotein</keyword>
<protein>
    <submittedName>
        <fullName evidence="4">VacJ family lipoprotein</fullName>
    </submittedName>
</protein>
<reference evidence="4" key="2">
    <citation type="submission" date="2023-08" db="EMBL/GenBank/DDBJ databases">
        <authorList>
            <person name="Luo J."/>
        </authorList>
    </citation>
    <scope>NUCLEOTIDE SEQUENCE</scope>
    <source>
        <strain evidence="4">DSM 25064</strain>
    </source>
</reference>
<feature type="chain" id="PRO_5043645030" evidence="3">
    <location>
        <begin position="20"/>
        <end position="235"/>
    </location>
</feature>
<keyword evidence="2 3" id="KW-0732">Signal</keyword>
<reference evidence="4" key="1">
    <citation type="journal article" date="2010" name="Int. J. Syst. Evol. Microbiol.">
        <title>Porticoccus litoralis gen. nov., sp. nov., a gammaproteobacterium isolated from the Yellow Sea.</title>
        <authorList>
            <person name="Oh H.M."/>
            <person name="Kim H."/>
            <person name="Kim K.M."/>
            <person name="Min G.S."/>
            <person name="Cho J.C."/>
        </authorList>
    </citation>
    <scope>NUCLEOTIDE SEQUENCE</scope>
    <source>
        <strain evidence="4">DSM 25064</strain>
    </source>
</reference>
<keyword evidence="5" id="KW-1185">Reference proteome</keyword>
<organism evidence="4 5">
    <name type="scientific">Porticoccus litoralis</name>
    <dbReference type="NCBI Taxonomy" id="434086"/>
    <lineage>
        <taxon>Bacteria</taxon>
        <taxon>Pseudomonadati</taxon>
        <taxon>Pseudomonadota</taxon>
        <taxon>Gammaproteobacteria</taxon>
        <taxon>Cellvibrionales</taxon>
        <taxon>Porticoccaceae</taxon>
        <taxon>Porticoccus</taxon>
    </lineage>
</organism>
<evidence type="ECO:0000256" key="3">
    <source>
        <dbReference type="SAM" id="SignalP"/>
    </source>
</evidence>
<dbReference type="EMBL" id="JAUUUU010000005">
    <property type="protein sequence ID" value="MDP1521120.1"/>
    <property type="molecule type" value="Genomic_DNA"/>
</dbReference>
<dbReference type="Proteomes" id="UP001178354">
    <property type="component" value="Unassembled WGS sequence"/>
</dbReference>
<proteinExistence type="inferred from homology"/>
<evidence type="ECO:0000313" key="4">
    <source>
        <dbReference type="EMBL" id="MDP1521120.1"/>
    </source>
</evidence>
<dbReference type="RefSeq" id="WP_305170787.1">
    <property type="nucleotide sequence ID" value="NZ_JAUUUU010000005.1"/>
</dbReference>
<accession>A0AAW8B810</accession>
<evidence type="ECO:0000256" key="1">
    <source>
        <dbReference type="ARBA" id="ARBA00010634"/>
    </source>
</evidence>
<dbReference type="AlphaFoldDB" id="A0AAW8B810"/>
<dbReference type="Pfam" id="PF04333">
    <property type="entry name" value="MlaA"/>
    <property type="match status" value="1"/>
</dbReference>
<comment type="similarity">
    <text evidence="1">Belongs to the MlaA family.</text>
</comment>
<comment type="caution">
    <text evidence="4">The sequence shown here is derived from an EMBL/GenBank/DDBJ whole genome shotgun (WGS) entry which is preliminary data.</text>
</comment>
<dbReference type="GO" id="GO:0016020">
    <property type="term" value="C:membrane"/>
    <property type="evidence" value="ECO:0007669"/>
    <property type="project" value="InterPro"/>
</dbReference>
<sequence length="235" mass="26386">MKKFMLLLAGIMLSGQVMAATDAKDPEDPWEGFNRKVFVFNDTVDTYAFKPVAKGYKAITPDPVERGISRMFSNVGEVVNILNDLLQGKFKQAGNDTGRLVINTTIGLVGFFDVADNMGLPKNDGEDFGQTLGFYGVNSGPYVVIPFFGPSTMRDAPSRIVDRLVNPINEVDHVPTRNTIYGVELLSTRADLLEAEKFIRGDRYTFIRDAYLQRRKFLLNDRLVEDDFGGDYEEF</sequence>